<evidence type="ECO:0000313" key="1">
    <source>
        <dbReference type="EMBL" id="QVI62548.1"/>
    </source>
</evidence>
<organism evidence="1 2">
    <name type="scientific">Cellulomonas wangleii</name>
    <dbReference type="NCBI Taxonomy" id="2816956"/>
    <lineage>
        <taxon>Bacteria</taxon>
        <taxon>Bacillati</taxon>
        <taxon>Actinomycetota</taxon>
        <taxon>Actinomycetes</taxon>
        <taxon>Micrococcales</taxon>
        <taxon>Cellulomonadaceae</taxon>
        <taxon>Cellulomonas</taxon>
    </lineage>
</organism>
<evidence type="ECO:0000313" key="2">
    <source>
        <dbReference type="Proteomes" id="UP000677804"/>
    </source>
</evidence>
<protein>
    <submittedName>
        <fullName evidence="1">Uncharacterized protein</fullName>
    </submittedName>
</protein>
<name>A0ABX8D505_9CELL</name>
<dbReference type="RefSeq" id="WP_207340209.1">
    <property type="nucleotide sequence ID" value="NZ_CP074405.1"/>
</dbReference>
<accession>A0ABX8D505</accession>
<dbReference type="EMBL" id="CP074405">
    <property type="protein sequence ID" value="QVI62548.1"/>
    <property type="molecule type" value="Genomic_DNA"/>
</dbReference>
<gene>
    <name evidence="1" type="ORF">KG103_00900</name>
</gene>
<reference evidence="1 2" key="1">
    <citation type="submission" date="2021-05" db="EMBL/GenBank/DDBJ databases">
        <title>Novel species in genus Cellulomonas.</title>
        <authorList>
            <person name="Zhang G."/>
        </authorList>
    </citation>
    <scope>NUCLEOTIDE SEQUENCE [LARGE SCALE GENOMIC DNA]</scope>
    <source>
        <strain evidence="2">zg-ZUI222</strain>
    </source>
</reference>
<keyword evidence="2" id="KW-1185">Reference proteome</keyword>
<dbReference type="Proteomes" id="UP000677804">
    <property type="component" value="Chromosome"/>
</dbReference>
<sequence>MRLWSPLGSPHAAWAVDEWTIVDARDVLEVLEWANEAADGAPLEVFTQASATSPRLRLLGEGPPTDVRVDIPLTSS</sequence>
<proteinExistence type="predicted"/>